<dbReference type="EMBL" id="KI685276">
    <property type="protein sequence ID" value="ETK91869.1"/>
    <property type="molecule type" value="Genomic_DNA"/>
</dbReference>
<sequence length="173" mass="19478">PPSVEEASHDQLDHQVTISRQQQVNAVMIPSLWVFLTSLFQPRVFFTSVLYSSQFPIRLQVQYHNHNETDASLIERPLNSGFACRCARVAGWRGMLVKAPRSLSYSIKKASSIVETRVPLMTGNVCVHSYMFHITSTCSSWSSGNEDNLCLYAQWSSLESLIVTVSNTDFTSK</sequence>
<reference evidence="1" key="1">
    <citation type="submission" date="2013-11" db="EMBL/GenBank/DDBJ databases">
        <title>The Genome Sequence of Phytophthora parasitica CJ02B3.</title>
        <authorList>
            <consortium name="The Broad Institute Genomics Platform"/>
            <person name="Russ C."/>
            <person name="Tyler B."/>
            <person name="Panabieres F."/>
            <person name="Shan W."/>
            <person name="Tripathy S."/>
            <person name="Grunwald N."/>
            <person name="Machado M."/>
            <person name="Johnson C.S."/>
            <person name="Arredondo F."/>
            <person name="Hong C."/>
            <person name="Coffey M."/>
            <person name="Young S.K."/>
            <person name="Zeng Q."/>
            <person name="Gargeya S."/>
            <person name="Fitzgerald M."/>
            <person name="Abouelleil A."/>
            <person name="Alvarado L."/>
            <person name="Chapman S.B."/>
            <person name="Gainer-Dewar J."/>
            <person name="Goldberg J."/>
            <person name="Griggs A."/>
            <person name="Gujja S."/>
            <person name="Hansen M."/>
            <person name="Howarth C."/>
            <person name="Imamovic A."/>
            <person name="Ireland A."/>
            <person name="Larimer J."/>
            <person name="McCowan C."/>
            <person name="Murphy C."/>
            <person name="Pearson M."/>
            <person name="Poon T.W."/>
            <person name="Priest M."/>
            <person name="Roberts A."/>
            <person name="Saif S."/>
            <person name="Shea T."/>
            <person name="Sykes S."/>
            <person name="Wortman J."/>
            <person name="Nusbaum C."/>
            <person name="Birren B."/>
        </authorList>
    </citation>
    <scope>NUCLEOTIDE SEQUENCE [LARGE SCALE GENOMIC DNA]</scope>
    <source>
        <strain evidence="1">CJ02B3</strain>
    </source>
</reference>
<dbReference type="Proteomes" id="UP000053864">
    <property type="component" value="Unassembled WGS sequence"/>
</dbReference>
<evidence type="ECO:0000313" key="1">
    <source>
        <dbReference type="EMBL" id="ETK91869.1"/>
    </source>
</evidence>
<feature type="non-terminal residue" evidence="2">
    <location>
        <position position="1"/>
    </location>
</feature>
<organism evidence="2 3">
    <name type="scientific">Phytophthora nicotianae</name>
    <name type="common">Potato buckeye rot agent</name>
    <name type="synonym">Phytophthora parasitica</name>
    <dbReference type="NCBI Taxonomy" id="4792"/>
    <lineage>
        <taxon>Eukaryota</taxon>
        <taxon>Sar</taxon>
        <taxon>Stramenopiles</taxon>
        <taxon>Oomycota</taxon>
        <taxon>Peronosporomycetes</taxon>
        <taxon>Peronosporales</taxon>
        <taxon>Peronosporaceae</taxon>
        <taxon>Phytophthora</taxon>
    </lineage>
</organism>
<accession>W2JHN8</accession>
<reference evidence="2 3" key="2">
    <citation type="submission" date="2013-11" db="EMBL/GenBank/DDBJ databases">
        <title>The Genome Sequence of Phytophthora parasitica CJ05E6.</title>
        <authorList>
            <consortium name="The Broad Institute Genomics Platform"/>
            <person name="Russ C."/>
            <person name="Tyler B."/>
            <person name="Panabieres F."/>
            <person name="Shan W."/>
            <person name="Tripathy S."/>
            <person name="Grunwald N."/>
            <person name="Machado M."/>
            <person name="Johnson C.S."/>
            <person name="Arredondo F."/>
            <person name="Hong C."/>
            <person name="Coffey M."/>
            <person name="Young S.K."/>
            <person name="Zeng Q."/>
            <person name="Gargeya S."/>
            <person name="Fitzgerald M."/>
            <person name="Abouelleil A."/>
            <person name="Alvarado L."/>
            <person name="Chapman S.B."/>
            <person name="Gainer-Dewar J."/>
            <person name="Goldberg J."/>
            <person name="Griggs A."/>
            <person name="Gujja S."/>
            <person name="Hansen M."/>
            <person name="Howarth C."/>
            <person name="Imamovic A."/>
            <person name="Ireland A."/>
            <person name="Larimer J."/>
            <person name="McCowan C."/>
            <person name="Murphy C."/>
            <person name="Pearson M."/>
            <person name="Poon T.W."/>
            <person name="Priest M."/>
            <person name="Roberts A."/>
            <person name="Saif S."/>
            <person name="Shea T."/>
            <person name="Sykes S."/>
            <person name="Wortman J."/>
            <person name="Nusbaum C."/>
            <person name="Birren B."/>
        </authorList>
    </citation>
    <scope>NUCLEOTIDE SEQUENCE [LARGE SCALE GENOMIC DNA]</scope>
    <source>
        <strain evidence="2 3">CJ05E6</strain>
    </source>
</reference>
<name>W2JHN8_PHYNI</name>
<dbReference type="EMBL" id="KI671816">
    <property type="protein sequence ID" value="ETL45267.1"/>
    <property type="molecule type" value="Genomic_DNA"/>
</dbReference>
<dbReference type="Proteomes" id="UP000053236">
    <property type="component" value="Unassembled WGS sequence"/>
</dbReference>
<dbReference type="AlphaFoldDB" id="W2JHN8"/>
<evidence type="ECO:0000313" key="3">
    <source>
        <dbReference type="Proteomes" id="UP000053864"/>
    </source>
</evidence>
<evidence type="ECO:0000313" key="2">
    <source>
        <dbReference type="EMBL" id="ETL45267.1"/>
    </source>
</evidence>
<gene>
    <name evidence="1" type="ORF">L915_04657</name>
    <name evidence="2" type="ORF">L916_04612</name>
</gene>
<proteinExistence type="predicted"/>
<protein>
    <submittedName>
        <fullName evidence="2">Uncharacterized protein</fullName>
    </submittedName>
</protein>